<evidence type="ECO:0000313" key="10">
    <source>
        <dbReference type="Proteomes" id="UP000612808"/>
    </source>
</evidence>
<dbReference type="PANTHER" id="PTHR43806">
    <property type="entry name" value="PEPTIDASE S8"/>
    <property type="match status" value="1"/>
</dbReference>
<evidence type="ECO:0000256" key="7">
    <source>
        <dbReference type="SAM" id="SignalP"/>
    </source>
</evidence>
<name>A0A8J3NGE9_9ACTN</name>
<dbReference type="PANTHER" id="PTHR43806:SF11">
    <property type="entry name" value="CEREVISIN-RELATED"/>
    <property type="match status" value="1"/>
</dbReference>
<keyword evidence="4" id="KW-0720">Serine protease</keyword>
<reference evidence="9" key="1">
    <citation type="submission" date="2021-01" db="EMBL/GenBank/DDBJ databases">
        <title>Whole genome shotgun sequence of Actinocatenispora rupis NBRC 107355.</title>
        <authorList>
            <person name="Komaki H."/>
            <person name="Tamura T."/>
        </authorList>
    </citation>
    <scope>NUCLEOTIDE SEQUENCE</scope>
    <source>
        <strain evidence="9">NBRC 107355</strain>
    </source>
</reference>
<evidence type="ECO:0000256" key="1">
    <source>
        <dbReference type="ARBA" id="ARBA00011073"/>
    </source>
</evidence>
<dbReference type="GO" id="GO:0006508">
    <property type="term" value="P:proteolysis"/>
    <property type="evidence" value="ECO:0007669"/>
    <property type="project" value="UniProtKB-KW"/>
</dbReference>
<evidence type="ECO:0000256" key="3">
    <source>
        <dbReference type="ARBA" id="ARBA00022801"/>
    </source>
</evidence>
<protein>
    <submittedName>
        <fullName evidence="9">Peptidase S8</fullName>
    </submittedName>
</protein>
<organism evidence="9 10">
    <name type="scientific">Actinocatenispora rupis</name>
    <dbReference type="NCBI Taxonomy" id="519421"/>
    <lineage>
        <taxon>Bacteria</taxon>
        <taxon>Bacillati</taxon>
        <taxon>Actinomycetota</taxon>
        <taxon>Actinomycetes</taxon>
        <taxon>Micromonosporales</taxon>
        <taxon>Micromonosporaceae</taxon>
        <taxon>Actinocatenispora</taxon>
    </lineage>
</organism>
<keyword evidence="10" id="KW-1185">Reference proteome</keyword>
<feature type="transmembrane region" description="Helical" evidence="6">
    <location>
        <begin position="361"/>
        <end position="381"/>
    </location>
</feature>
<feature type="chain" id="PRO_5038582428" evidence="7">
    <location>
        <begin position="20"/>
        <end position="394"/>
    </location>
</feature>
<dbReference type="RefSeq" id="WP_203664343.1">
    <property type="nucleotide sequence ID" value="NZ_BAAAZM010000039.1"/>
</dbReference>
<dbReference type="Pfam" id="PF00082">
    <property type="entry name" value="Peptidase_S8"/>
    <property type="match status" value="1"/>
</dbReference>
<dbReference type="Proteomes" id="UP000612808">
    <property type="component" value="Unassembled WGS sequence"/>
</dbReference>
<dbReference type="SUPFAM" id="SSF52743">
    <property type="entry name" value="Subtilisin-like"/>
    <property type="match status" value="1"/>
</dbReference>
<evidence type="ECO:0000313" key="9">
    <source>
        <dbReference type="EMBL" id="GID15860.1"/>
    </source>
</evidence>
<sequence>MRRLTALLLAAVAVATAVAAPVPAWAEDRCATPAGVYRDGTPWAQELLAPQRVWPLTTGAGQTVAVVGTGVDPGNAQLAGRVSGSETFGQVDKTHPDCNGRGTVAAGMIAAVPRGSTTFSGLAPGASILSLHYTDAADGDAGGSGGAPSADQLAAAIDSARQHHADVVCVAVPTTEDSGQLRKAVAAAVAAGIVVVSPALIGQNGGAAARSYPTSLPGVLGVASVDRNGSAVSGETGDYLDVSAPGADVVGTAAGAGGHVGHNWPVNDPAAAAGYAAATVALVRAYRPELTTAAAVVDRIEATADRGTQSHDPRVGHGLIDPYAAVTAELPTHRGTPRPKTRTVQAAAVTTPHLDPHRTPVVVIGLGAVAGAIVATLLVAATRRARANGFRPRR</sequence>
<keyword evidence="7" id="KW-0732">Signal</keyword>
<evidence type="ECO:0000256" key="4">
    <source>
        <dbReference type="ARBA" id="ARBA00022825"/>
    </source>
</evidence>
<accession>A0A8J3NGE9</accession>
<comment type="caution">
    <text evidence="5">Lacks conserved residue(s) required for the propagation of feature annotation.</text>
</comment>
<dbReference type="InterPro" id="IPR050131">
    <property type="entry name" value="Peptidase_S8_subtilisin-like"/>
</dbReference>
<evidence type="ECO:0000256" key="5">
    <source>
        <dbReference type="PROSITE-ProRule" id="PRU01240"/>
    </source>
</evidence>
<dbReference type="InterPro" id="IPR000209">
    <property type="entry name" value="Peptidase_S8/S53_dom"/>
</dbReference>
<keyword evidence="6" id="KW-0472">Membrane</keyword>
<dbReference type="InterPro" id="IPR036852">
    <property type="entry name" value="Peptidase_S8/S53_dom_sf"/>
</dbReference>
<proteinExistence type="inferred from homology"/>
<feature type="signal peptide" evidence="7">
    <location>
        <begin position="1"/>
        <end position="19"/>
    </location>
</feature>
<dbReference type="EMBL" id="BOMB01000049">
    <property type="protein sequence ID" value="GID15860.1"/>
    <property type="molecule type" value="Genomic_DNA"/>
</dbReference>
<comment type="caution">
    <text evidence="9">The sequence shown here is derived from an EMBL/GenBank/DDBJ whole genome shotgun (WGS) entry which is preliminary data.</text>
</comment>
<evidence type="ECO:0000256" key="2">
    <source>
        <dbReference type="ARBA" id="ARBA00022670"/>
    </source>
</evidence>
<dbReference type="PRINTS" id="PR00723">
    <property type="entry name" value="SUBTILISIN"/>
</dbReference>
<keyword evidence="6" id="KW-1133">Transmembrane helix</keyword>
<keyword evidence="6" id="KW-0812">Transmembrane</keyword>
<dbReference type="InterPro" id="IPR015500">
    <property type="entry name" value="Peptidase_S8_subtilisin-rel"/>
</dbReference>
<gene>
    <name evidence="9" type="ORF">Aru02nite_67490</name>
</gene>
<feature type="domain" description="Peptidase S8/S53" evidence="8">
    <location>
        <begin position="59"/>
        <end position="318"/>
    </location>
</feature>
<evidence type="ECO:0000259" key="8">
    <source>
        <dbReference type="Pfam" id="PF00082"/>
    </source>
</evidence>
<evidence type="ECO:0000256" key="6">
    <source>
        <dbReference type="SAM" id="Phobius"/>
    </source>
</evidence>
<comment type="similarity">
    <text evidence="1 5">Belongs to the peptidase S8 family.</text>
</comment>
<dbReference type="GO" id="GO:0004252">
    <property type="term" value="F:serine-type endopeptidase activity"/>
    <property type="evidence" value="ECO:0007669"/>
    <property type="project" value="InterPro"/>
</dbReference>
<keyword evidence="3" id="KW-0378">Hydrolase</keyword>
<keyword evidence="2" id="KW-0645">Protease</keyword>
<dbReference type="Gene3D" id="3.40.50.200">
    <property type="entry name" value="Peptidase S8/S53 domain"/>
    <property type="match status" value="1"/>
</dbReference>
<dbReference type="PROSITE" id="PS51892">
    <property type="entry name" value="SUBTILASE"/>
    <property type="match status" value="1"/>
</dbReference>
<dbReference type="AlphaFoldDB" id="A0A8J3NGE9"/>